<evidence type="ECO:0000313" key="4">
    <source>
        <dbReference type="Proteomes" id="UP000663866"/>
    </source>
</evidence>
<dbReference type="AlphaFoldDB" id="A0A821DRP4"/>
<reference evidence="3" key="1">
    <citation type="submission" date="2021-02" db="EMBL/GenBank/DDBJ databases">
        <authorList>
            <person name="Nowell W R."/>
        </authorList>
    </citation>
    <scope>NUCLEOTIDE SEQUENCE</scope>
</reference>
<dbReference type="InterPro" id="IPR053956">
    <property type="entry name" value="NPC1_MLD"/>
</dbReference>
<dbReference type="GO" id="GO:0030299">
    <property type="term" value="P:intestinal cholesterol absorption"/>
    <property type="evidence" value="ECO:0007669"/>
    <property type="project" value="TreeGrafter"/>
</dbReference>
<evidence type="ECO:0000313" key="2">
    <source>
        <dbReference type="EMBL" id="CAF4625791.1"/>
    </source>
</evidence>
<dbReference type="GO" id="GO:0005886">
    <property type="term" value="C:plasma membrane"/>
    <property type="evidence" value="ECO:0007669"/>
    <property type="project" value="TreeGrafter"/>
</dbReference>
<dbReference type="PANTHER" id="PTHR45727">
    <property type="entry name" value="NPC INTRACELLULAR CHOLESTEROL TRANSPORTER 1"/>
    <property type="match status" value="1"/>
</dbReference>
<feature type="non-terminal residue" evidence="3">
    <location>
        <position position="1"/>
    </location>
</feature>
<comment type="caution">
    <text evidence="3">The sequence shown here is derived from an EMBL/GenBank/DDBJ whole genome shotgun (WGS) entry which is preliminary data.</text>
</comment>
<keyword evidence="4" id="KW-1185">Reference proteome</keyword>
<evidence type="ECO:0000313" key="3">
    <source>
        <dbReference type="EMBL" id="CAF4625822.1"/>
    </source>
</evidence>
<dbReference type="Pfam" id="PF22314">
    <property type="entry name" value="NPC1_MLD"/>
    <property type="match status" value="1"/>
</dbReference>
<dbReference type="Proteomes" id="UP000663866">
    <property type="component" value="Unassembled WGS sequence"/>
</dbReference>
<gene>
    <name evidence="2" type="ORF">OVN521_LOCUS46061</name>
    <name evidence="3" type="ORF">OVN521_LOCUS46062</name>
</gene>
<accession>A0A821DRP4</accession>
<name>A0A821DRP4_9BILA</name>
<dbReference type="EMBL" id="CAJOBG010079282">
    <property type="protein sequence ID" value="CAF4625791.1"/>
    <property type="molecule type" value="Genomic_DNA"/>
</dbReference>
<protein>
    <recommendedName>
        <fullName evidence="1">NPC1 middle luminal domain-containing protein</fullName>
    </recommendedName>
</protein>
<dbReference type="PANTHER" id="PTHR45727:SF2">
    <property type="entry name" value="NPC INTRACELLULAR CHOLESTEROL TRANSPORTER 1"/>
    <property type="match status" value="1"/>
</dbReference>
<feature type="domain" description="NPC1 middle luminal" evidence="1">
    <location>
        <begin position="1"/>
        <end position="90"/>
    </location>
</feature>
<dbReference type="EMBL" id="CAJOBG010079290">
    <property type="protein sequence ID" value="CAF4625822.1"/>
    <property type="molecule type" value="Genomic_DNA"/>
</dbReference>
<sequence length="97" mass="10840">QYYQNSKDKLNTSIHDDFFTYFDYSTHFMTCSQAPTTTKDNPLNISCFADFGGTVNPFMILGNYSGSTYANATALVITIVIENSNDPEKIQLGLFCP</sequence>
<dbReference type="GO" id="GO:0015918">
    <property type="term" value="P:sterol transport"/>
    <property type="evidence" value="ECO:0007669"/>
    <property type="project" value="TreeGrafter"/>
</dbReference>
<evidence type="ECO:0000259" key="1">
    <source>
        <dbReference type="Pfam" id="PF22314"/>
    </source>
</evidence>
<organism evidence="3 4">
    <name type="scientific">Rotaria magnacalcarata</name>
    <dbReference type="NCBI Taxonomy" id="392030"/>
    <lineage>
        <taxon>Eukaryota</taxon>
        <taxon>Metazoa</taxon>
        <taxon>Spiralia</taxon>
        <taxon>Gnathifera</taxon>
        <taxon>Rotifera</taxon>
        <taxon>Eurotatoria</taxon>
        <taxon>Bdelloidea</taxon>
        <taxon>Philodinida</taxon>
        <taxon>Philodinidae</taxon>
        <taxon>Rotaria</taxon>
    </lineage>
</organism>
<proteinExistence type="predicted"/>
<dbReference type="GO" id="GO:0015485">
    <property type="term" value="F:cholesterol binding"/>
    <property type="evidence" value="ECO:0007669"/>
    <property type="project" value="TreeGrafter"/>
</dbReference>
<dbReference type="GO" id="GO:0042632">
    <property type="term" value="P:cholesterol homeostasis"/>
    <property type="evidence" value="ECO:0007669"/>
    <property type="project" value="TreeGrafter"/>
</dbReference>